<dbReference type="AlphaFoldDB" id="A0A150FXN7"/>
<keyword evidence="2" id="KW-1185">Reference proteome</keyword>
<organism evidence="1 2">
    <name type="scientific">Gonium pectorale</name>
    <name type="common">Green alga</name>
    <dbReference type="NCBI Taxonomy" id="33097"/>
    <lineage>
        <taxon>Eukaryota</taxon>
        <taxon>Viridiplantae</taxon>
        <taxon>Chlorophyta</taxon>
        <taxon>core chlorophytes</taxon>
        <taxon>Chlorophyceae</taxon>
        <taxon>CS clade</taxon>
        <taxon>Chlamydomonadales</taxon>
        <taxon>Volvocaceae</taxon>
        <taxon>Gonium</taxon>
    </lineage>
</organism>
<evidence type="ECO:0000313" key="2">
    <source>
        <dbReference type="Proteomes" id="UP000075714"/>
    </source>
</evidence>
<reference evidence="2" key="1">
    <citation type="journal article" date="2016" name="Nat. Commun.">
        <title>The Gonium pectorale genome demonstrates co-option of cell cycle regulation during the evolution of multicellularity.</title>
        <authorList>
            <person name="Hanschen E.R."/>
            <person name="Marriage T.N."/>
            <person name="Ferris P.J."/>
            <person name="Hamaji T."/>
            <person name="Toyoda A."/>
            <person name="Fujiyama A."/>
            <person name="Neme R."/>
            <person name="Noguchi H."/>
            <person name="Minakuchi Y."/>
            <person name="Suzuki M."/>
            <person name="Kawai-Toyooka H."/>
            <person name="Smith D.R."/>
            <person name="Sparks H."/>
            <person name="Anderson J."/>
            <person name="Bakaric R."/>
            <person name="Luria V."/>
            <person name="Karger A."/>
            <person name="Kirschner M.W."/>
            <person name="Durand P.M."/>
            <person name="Michod R.E."/>
            <person name="Nozaki H."/>
            <person name="Olson B.J."/>
        </authorList>
    </citation>
    <scope>NUCLEOTIDE SEQUENCE [LARGE SCALE GENOMIC DNA]</scope>
    <source>
        <strain evidence="2">NIES-2863</strain>
    </source>
</reference>
<accession>A0A150FXN7</accession>
<name>A0A150FXN7_GONPE</name>
<proteinExistence type="predicted"/>
<gene>
    <name evidence="1" type="ORF">GPECTOR_154g72</name>
</gene>
<dbReference type="Proteomes" id="UP000075714">
    <property type="component" value="Unassembled WGS sequence"/>
</dbReference>
<dbReference type="EMBL" id="LSYV01000154">
    <property type="protein sequence ID" value="KXZ42381.1"/>
    <property type="molecule type" value="Genomic_DNA"/>
</dbReference>
<sequence>MVSHEEVAADFNAAAKALGVDGDELGDLLACLSSLPDKELAFFPKGADNKAIIKFARSKASAAGLGVGSAAGAGSLPAAAGEHF</sequence>
<comment type="caution">
    <text evidence="1">The sequence shown here is derived from an EMBL/GenBank/DDBJ whole genome shotgun (WGS) entry which is preliminary data.</text>
</comment>
<protein>
    <submittedName>
        <fullName evidence="1">Uncharacterized protein</fullName>
    </submittedName>
</protein>
<evidence type="ECO:0000313" key="1">
    <source>
        <dbReference type="EMBL" id="KXZ42381.1"/>
    </source>
</evidence>